<reference evidence="2 3" key="1">
    <citation type="submission" date="2025-05" db="UniProtKB">
        <authorList>
            <consortium name="RefSeq"/>
        </authorList>
    </citation>
    <scope>IDENTIFICATION</scope>
</reference>
<gene>
    <name evidence="2 3" type="primary">LOC136086725</name>
</gene>
<evidence type="ECO:0000313" key="1">
    <source>
        <dbReference type="Proteomes" id="UP001652625"/>
    </source>
</evidence>
<dbReference type="RefSeq" id="XP_065665125.1">
    <property type="nucleotide sequence ID" value="XM_065809053.1"/>
</dbReference>
<keyword evidence="1" id="KW-1185">Reference proteome</keyword>
<organism evidence="1 3">
    <name type="scientific">Hydra vulgaris</name>
    <name type="common">Hydra</name>
    <name type="synonym">Hydra attenuata</name>
    <dbReference type="NCBI Taxonomy" id="6087"/>
    <lineage>
        <taxon>Eukaryota</taxon>
        <taxon>Metazoa</taxon>
        <taxon>Cnidaria</taxon>
        <taxon>Hydrozoa</taxon>
        <taxon>Hydroidolina</taxon>
        <taxon>Anthoathecata</taxon>
        <taxon>Aplanulata</taxon>
        <taxon>Hydridae</taxon>
        <taxon>Hydra</taxon>
    </lineage>
</organism>
<dbReference type="Proteomes" id="UP001652625">
    <property type="component" value="Chromosome 11"/>
</dbReference>
<dbReference type="GeneID" id="136086725"/>
<sequence>MEKFIKAKWLEPPHSIEYGTVPSNWVEESNGSLWVCWPKVVNVKPLILSRQILKKDWSRFILLKKYGSGSSFSECEMIPSANDTNEDTDDENLLKRKNRFTLPYFMSDDDFVPSNRTSMTKKKHKVDLEIEPECQSQVSLIKSNTKQHFTSNDCSSKSVISYDVDNTSASSQDVFQKNVP</sequence>
<evidence type="ECO:0000313" key="3">
    <source>
        <dbReference type="RefSeq" id="XP_065665125.1"/>
    </source>
</evidence>
<protein>
    <submittedName>
        <fullName evidence="2 3">Uncharacterized protein LOC136086725</fullName>
    </submittedName>
</protein>
<name>A0ABM4CT96_HYDVU</name>
<evidence type="ECO:0000313" key="2">
    <source>
        <dbReference type="RefSeq" id="XP_065665124.1"/>
    </source>
</evidence>
<proteinExistence type="predicted"/>
<dbReference type="RefSeq" id="XP_065665124.1">
    <property type="nucleotide sequence ID" value="XM_065809052.1"/>
</dbReference>
<accession>A0ABM4CT96</accession>